<comment type="subcellular location">
    <subcellularLocation>
        <location evidence="1">Periplasm</location>
    </subcellularLocation>
</comment>
<sequence length="618" mass="71516">MSNPIRSIINEYGPAWAINRTLYSSKLKMMKLIPFSEILFERKAKAKVKRLDLFKFNVPAISKFLDSITLSSQNEIINIADKAIEGVIYGFSSSDLAFGNPINWHLNPLTGYENRRDVKWYQIPDFDKKVGDIKVIWEASRFTHFLYFARAYILTKNDKYYEAFSSQLDSWLRDNPYSYGSNYKCGQEATLRMTNVLIVYAIFNEFNLISVRDKENIANLVENSYKKVLSNFFYAHKCIKNNHTFTEIFGLIVGSWCCENYSKLKSSYKLMDKEIVNQFLKDGGFSQYSFNYHRFTLQILEVLLKVSNTTGIQIKEVDRIKKSVLLLYQVTNIKGDVPNYGSNDGALIFPLSSCKYRDFRPVLNTVYSQISGKRLFEKGEYDEELLWFGDTLDLPVDINEYKSIAYDDIGIYVLRSKQSYLMTCLQDYKSRPAHMDQLHIDLWHKDINVLCDCGTYSYASDLSNTLSSTISHNTVKIPGVEQMNKKGTFLVTDWSQRENVFFCDSKFQGKMVSKNGYKHERIIEINENGYFVEDWITGTTGTCDIIFNTPCDVEINEDGFDLIIDGQLIVSIKIQGTISIEESYRSLHYLKKEKINKVLVSKKITKKICNSKFSIILH</sequence>
<feature type="domain" description="Heparin-sulfate lyase N-terminal" evidence="6">
    <location>
        <begin position="74"/>
        <end position="313"/>
    </location>
</feature>
<dbReference type="InterPro" id="IPR012480">
    <property type="entry name" value="Hepar_II_III_C"/>
</dbReference>
<evidence type="ECO:0000256" key="2">
    <source>
        <dbReference type="ARBA" id="ARBA00022729"/>
    </source>
</evidence>
<keyword evidence="3" id="KW-0574">Periplasm</keyword>
<dbReference type="InterPro" id="IPR031680">
    <property type="entry name" value="Hepar_II_III_N"/>
</dbReference>
<reference evidence="7 8" key="1">
    <citation type="submission" date="2015-10" db="EMBL/GenBank/DDBJ databases">
        <title>Erysipelothrix larvae sp. LV19 isolated from the larval gut of the rhinoceros beetle, Trypoxylus dichotomus.</title>
        <authorList>
            <person name="Lim S."/>
            <person name="Kim B.-C."/>
        </authorList>
    </citation>
    <scope>NUCLEOTIDE SEQUENCE [LARGE SCALE GENOMIC DNA]</scope>
    <source>
        <strain evidence="7 8">LV19</strain>
    </source>
</reference>
<name>A0A109UHF1_9FIRM</name>
<proteinExistence type="predicted"/>
<dbReference type="Proteomes" id="UP000063781">
    <property type="component" value="Chromosome"/>
</dbReference>
<protein>
    <submittedName>
        <fullName evidence="7">Uncharacterized protein</fullName>
    </submittedName>
</protein>
<evidence type="ECO:0000256" key="1">
    <source>
        <dbReference type="ARBA" id="ARBA00004418"/>
    </source>
</evidence>
<keyword evidence="2" id="KW-0732">Signal</keyword>
<dbReference type="InterPro" id="IPR008929">
    <property type="entry name" value="Chondroitin_lyas"/>
</dbReference>
<dbReference type="STRING" id="1514105.AOC36_08720"/>
<evidence type="ECO:0000259" key="6">
    <source>
        <dbReference type="Pfam" id="PF16889"/>
    </source>
</evidence>
<dbReference type="Gene3D" id="1.50.10.100">
    <property type="entry name" value="Chondroitin AC/alginate lyase"/>
    <property type="match status" value="1"/>
</dbReference>
<evidence type="ECO:0000259" key="5">
    <source>
        <dbReference type="Pfam" id="PF07940"/>
    </source>
</evidence>
<dbReference type="AlphaFoldDB" id="A0A109UHF1"/>
<gene>
    <name evidence="7" type="ORF">AOC36_08720</name>
</gene>
<dbReference type="Pfam" id="PF16889">
    <property type="entry name" value="Hepar_II_III_N"/>
    <property type="match status" value="1"/>
</dbReference>
<dbReference type="Pfam" id="PF07940">
    <property type="entry name" value="Hepar_II_III_C"/>
    <property type="match status" value="1"/>
</dbReference>
<accession>A0A109UHF1</accession>
<feature type="domain" description="Heparinase II/III-like C-terminal" evidence="5">
    <location>
        <begin position="403"/>
        <end position="601"/>
    </location>
</feature>
<dbReference type="SUPFAM" id="SSF48230">
    <property type="entry name" value="Chondroitin AC/alginate lyase"/>
    <property type="match status" value="1"/>
</dbReference>
<evidence type="ECO:0000313" key="7">
    <source>
        <dbReference type="EMBL" id="AMC94068.1"/>
    </source>
</evidence>
<dbReference type="KEGG" id="erl:AOC36_08720"/>
<evidence type="ECO:0000313" key="8">
    <source>
        <dbReference type="Proteomes" id="UP000063781"/>
    </source>
</evidence>
<keyword evidence="8" id="KW-1185">Reference proteome</keyword>
<dbReference type="OrthoDB" id="7335480at2"/>
<dbReference type="PANTHER" id="PTHR39210">
    <property type="entry name" value="HEPARIN-SULFATE LYASE"/>
    <property type="match status" value="1"/>
</dbReference>
<dbReference type="Gene3D" id="2.70.98.70">
    <property type="match status" value="1"/>
</dbReference>
<dbReference type="EMBL" id="CP013213">
    <property type="protein sequence ID" value="AMC94068.1"/>
    <property type="molecule type" value="Genomic_DNA"/>
</dbReference>
<dbReference type="GO" id="GO:0042597">
    <property type="term" value="C:periplasmic space"/>
    <property type="evidence" value="ECO:0007669"/>
    <property type="project" value="UniProtKB-SubCell"/>
</dbReference>
<evidence type="ECO:0000256" key="4">
    <source>
        <dbReference type="ARBA" id="ARBA00023239"/>
    </source>
</evidence>
<evidence type="ECO:0000256" key="3">
    <source>
        <dbReference type="ARBA" id="ARBA00022764"/>
    </source>
</evidence>
<keyword evidence="4" id="KW-0456">Lyase</keyword>
<dbReference type="GO" id="GO:0016829">
    <property type="term" value="F:lyase activity"/>
    <property type="evidence" value="ECO:0007669"/>
    <property type="project" value="UniProtKB-KW"/>
</dbReference>
<dbReference type="PANTHER" id="PTHR39210:SF1">
    <property type="entry name" value="HEPARIN-SULFATE LYASE"/>
    <property type="match status" value="1"/>
</dbReference>
<organism evidence="7 8">
    <name type="scientific">Erysipelothrix larvae</name>
    <dbReference type="NCBI Taxonomy" id="1514105"/>
    <lineage>
        <taxon>Bacteria</taxon>
        <taxon>Bacillati</taxon>
        <taxon>Bacillota</taxon>
        <taxon>Erysipelotrichia</taxon>
        <taxon>Erysipelotrichales</taxon>
        <taxon>Erysipelotrichaceae</taxon>
        <taxon>Erysipelothrix</taxon>
    </lineage>
</organism>